<proteinExistence type="inferred from homology"/>
<evidence type="ECO:0000256" key="8">
    <source>
        <dbReference type="ARBA" id="ARBA00022643"/>
    </source>
</evidence>
<evidence type="ECO:0000259" key="11">
    <source>
        <dbReference type="Pfam" id="PF01243"/>
    </source>
</evidence>
<evidence type="ECO:0000256" key="10">
    <source>
        <dbReference type="SAM" id="MobiDB-lite"/>
    </source>
</evidence>
<name>A0ABP0GCR5_CLALP</name>
<comment type="similarity">
    <text evidence="5">Belongs to the pyridoxamine 5'-phosphate oxidase family.</text>
</comment>
<protein>
    <recommendedName>
        <fullName evidence="6">pyridoxal 5'-phosphate synthase</fullName>
        <ecNumber evidence="6">1.4.3.5</ecNumber>
    </recommendedName>
</protein>
<evidence type="ECO:0000256" key="5">
    <source>
        <dbReference type="ARBA" id="ARBA00007301"/>
    </source>
</evidence>
<comment type="cofactor">
    <cofactor evidence="1">
        <name>FMN</name>
        <dbReference type="ChEBI" id="CHEBI:58210"/>
    </cofactor>
</comment>
<dbReference type="InterPro" id="IPR000659">
    <property type="entry name" value="Pyridox_Oxase"/>
</dbReference>
<gene>
    <name evidence="12" type="ORF">CVLEPA_LOCUS20630</name>
</gene>
<comment type="caution">
    <text evidence="12">The sequence shown here is derived from an EMBL/GenBank/DDBJ whole genome shotgun (WGS) entry which is preliminary data.</text>
</comment>
<keyword evidence="9" id="KW-0560">Oxidoreductase</keyword>
<organism evidence="12 13">
    <name type="scientific">Clavelina lepadiformis</name>
    <name type="common">Light-bulb sea squirt</name>
    <name type="synonym">Ascidia lepadiformis</name>
    <dbReference type="NCBI Taxonomy" id="159417"/>
    <lineage>
        <taxon>Eukaryota</taxon>
        <taxon>Metazoa</taxon>
        <taxon>Chordata</taxon>
        <taxon>Tunicata</taxon>
        <taxon>Ascidiacea</taxon>
        <taxon>Aplousobranchia</taxon>
        <taxon>Clavelinidae</taxon>
        <taxon>Clavelina</taxon>
    </lineage>
</organism>
<evidence type="ECO:0000256" key="3">
    <source>
        <dbReference type="ARBA" id="ARBA00004738"/>
    </source>
</evidence>
<comment type="pathway">
    <text evidence="4">Cofactor metabolism; pyridoxal 5'-phosphate salvage; pyridoxal 5'-phosphate from pyridoxine 5'-phosphate: step 1/1.</text>
</comment>
<accession>A0ABP0GCR5</accession>
<feature type="domain" description="Pyridoxamine 5'-phosphate oxidase N-terminal" evidence="11">
    <location>
        <begin position="56"/>
        <end position="148"/>
    </location>
</feature>
<evidence type="ECO:0000256" key="1">
    <source>
        <dbReference type="ARBA" id="ARBA00001917"/>
    </source>
</evidence>
<dbReference type="Pfam" id="PF01243">
    <property type="entry name" value="PNPOx_N"/>
    <property type="match status" value="1"/>
</dbReference>
<dbReference type="InterPro" id="IPR012349">
    <property type="entry name" value="Split_barrel_FMN-bd"/>
</dbReference>
<keyword evidence="7" id="KW-0285">Flavoprotein</keyword>
<evidence type="ECO:0000256" key="7">
    <source>
        <dbReference type="ARBA" id="ARBA00022630"/>
    </source>
</evidence>
<comment type="pathway">
    <text evidence="3">Cofactor metabolism; pyridoxal 5'-phosphate salvage; pyridoxal 5'-phosphate from pyridoxamine 5'-phosphate: step 1/1.</text>
</comment>
<dbReference type="Gene3D" id="2.30.110.10">
    <property type="entry name" value="Electron Transport, Fmn-binding Protein, Chain A"/>
    <property type="match status" value="1"/>
</dbReference>
<keyword evidence="13" id="KW-1185">Reference proteome</keyword>
<dbReference type="PANTHER" id="PTHR10851:SF0">
    <property type="entry name" value="PYRIDOXINE-5'-PHOSPHATE OXIDASE"/>
    <property type="match status" value="1"/>
</dbReference>
<dbReference type="SUPFAM" id="SSF50475">
    <property type="entry name" value="FMN-binding split barrel"/>
    <property type="match status" value="1"/>
</dbReference>
<evidence type="ECO:0000256" key="6">
    <source>
        <dbReference type="ARBA" id="ARBA00012801"/>
    </source>
</evidence>
<reference evidence="12 13" key="1">
    <citation type="submission" date="2024-02" db="EMBL/GenBank/DDBJ databases">
        <authorList>
            <person name="Daric V."/>
            <person name="Darras S."/>
        </authorList>
    </citation>
    <scope>NUCLEOTIDE SEQUENCE [LARGE SCALE GENOMIC DNA]</scope>
</reference>
<evidence type="ECO:0000256" key="9">
    <source>
        <dbReference type="ARBA" id="ARBA00023002"/>
    </source>
</evidence>
<feature type="region of interest" description="Disordered" evidence="10">
    <location>
        <begin position="1"/>
        <end position="23"/>
    </location>
</feature>
<dbReference type="Proteomes" id="UP001642483">
    <property type="component" value="Unassembled WGS sequence"/>
</dbReference>
<comment type="function">
    <text evidence="2">Catalyzes the oxidation of either pyridoxine 5'-phosphate (PNP) or pyridoxamine 5'-phosphate (PMP) into pyridoxal 5'-phosphate (PLP).</text>
</comment>
<dbReference type="PANTHER" id="PTHR10851">
    <property type="entry name" value="PYRIDOXINE-5-PHOSPHATE OXIDASE"/>
    <property type="match status" value="1"/>
</dbReference>
<dbReference type="InterPro" id="IPR011576">
    <property type="entry name" value="Pyridox_Oxase_N"/>
</dbReference>
<dbReference type="EMBL" id="CAWYQH010000108">
    <property type="protein sequence ID" value="CAK8688636.1"/>
    <property type="molecule type" value="Genomic_DNA"/>
</dbReference>
<evidence type="ECO:0000256" key="4">
    <source>
        <dbReference type="ARBA" id="ARBA00005037"/>
    </source>
</evidence>
<dbReference type="PIRSF" id="PIRSF000190">
    <property type="entry name" value="Pyd_amn-ph_oxd"/>
    <property type="match status" value="1"/>
</dbReference>
<dbReference type="EC" id="1.4.3.5" evidence="6"/>
<evidence type="ECO:0000313" key="13">
    <source>
        <dbReference type="Proteomes" id="UP001642483"/>
    </source>
</evidence>
<keyword evidence="8" id="KW-0288">FMN</keyword>
<evidence type="ECO:0000313" key="12">
    <source>
        <dbReference type="EMBL" id="CAK8688636.1"/>
    </source>
</evidence>
<evidence type="ECO:0000256" key="2">
    <source>
        <dbReference type="ARBA" id="ARBA00003691"/>
    </source>
</evidence>
<sequence length="235" mass="26853">MGNDSSKKVAELPNASKKDEHSVVDHDVESLLEANTLKEFYAGNPVGLFQEWYKDAFKHKVVEPFLMSLATCGQGSKPSVRVVSLGDVNEKGFVFGTNVKTRKVREIEENSHVAASFYWTKLSRTVRVEGQVEEFEDNGKTFHAWPRNIQIEEHSALDPDTPLEGTREALIDEMQSLMEKFADVDVIPQPDTIKVYVIIPEVIEFCQAYENLPHIRVTFARDSPESEWRYTFQNR</sequence>